<reference evidence="1" key="1">
    <citation type="submission" date="2023-01" db="EMBL/GenBank/DDBJ databases">
        <authorList>
            <person name="Piombo E."/>
        </authorList>
    </citation>
    <scope>NUCLEOTIDE SEQUENCE</scope>
</reference>
<protein>
    <recommendedName>
        <fullName evidence="3">F-box domain-containing protein</fullName>
    </recommendedName>
</protein>
<keyword evidence="2" id="KW-1185">Reference proteome</keyword>
<gene>
    <name evidence="1" type="ORF">CCHLO57077_00017138</name>
</gene>
<evidence type="ECO:0000313" key="1">
    <source>
        <dbReference type="EMBL" id="CAI6030427.1"/>
    </source>
</evidence>
<dbReference type="AlphaFoldDB" id="A0AA35LQQ0"/>
<sequence length="267" mass="29723">MFEQLAAGHSTPSSSSKYEMQGTVGLMKLPIELQAEIFLRMPNFKIVVALRLCSRQLNEVYLQNERKITAALRELLVAPFREYYSFLKRLKFPADLVKTPPPLGWPDMTPATCAHFGKTPFAIDVLRHLPYINDVFKHRDVTNIDLRCHVLDYSSPDPEKLPMKEIEAAWANELQVEQRPEAENRISSFKHVVMVANTVHAVVVVVALSIDEDSLADRTTSVIRGAVFRDIAIISPGLAACGQHGDAAVVADLLAKAALCALHEPRV</sequence>
<name>A0AA35LQQ0_9HYPO</name>
<dbReference type="EMBL" id="CABFNP030000509">
    <property type="protein sequence ID" value="CAI6030427.1"/>
    <property type="molecule type" value="Genomic_DNA"/>
</dbReference>
<accession>A0AA35LQQ0</accession>
<evidence type="ECO:0008006" key="3">
    <source>
        <dbReference type="Google" id="ProtNLM"/>
    </source>
</evidence>
<proteinExistence type="predicted"/>
<evidence type="ECO:0000313" key="2">
    <source>
        <dbReference type="Proteomes" id="UP001160390"/>
    </source>
</evidence>
<dbReference type="Proteomes" id="UP001160390">
    <property type="component" value="Unassembled WGS sequence"/>
</dbReference>
<organism evidence="1 2">
    <name type="scientific">Clonostachys chloroleuca</name>
    <dbReference type="NCBI Taxonomy" id="1926264"/>
    <lineage>
        <taxon>Eukaryota</taxon>
        <taxon>Fungi</taxon>
        <taxon>Dikarya</taxon>
        <taxon>Ascomycota</taxon>
        <taxon>Pezizomycotina</taxon>
        <taxon>Sordariomycetes</taxon>
        <taxon>Hypocreomycetidae</taxon>
        <taxon>Hypocreales</taxon>
        <taxon>Bionectriaceae</taxon>
        <taxon>Clonostachys</taxon>
    </lineage>
</organism>
<comment type="caution">
    <text evidence="1">The sequence shown here is derived from an EMBL/GenBank/DDBJ whole genome shotgun (WGS) entry which is preliminary data.</text>
</comment>